<dbReference type="Pfam" id="PF22939">
    <property type="entry name" value="WHD_GPIID"/>
    <property type="match status" value="1"/>
</dbReference>
<gene>
    <name evidence="7" type="ORF">VHEMI03982</name>
</gene>
<dbReference type="OrthoDB" id="194358at2759"/>
<dbReference type="HOGENOM" id="CLU_001384_2_0_1"/>
<dbReference type="SUPFAM" id="SSF50998">
    <property type="entry name" value="Quinoprotein alcohol dehydrogenase-like"/>
    <property type="match status" value="1"/>
</dbReference>
<evidence type="ECO:0000313" key="7">
    <source>
        <dbReference type="EMBL" id="CEJ86006.1"/>
    </source>
</evidence>
<accession>A0A0A1TF14</accession>
<feature type="region of interest" description="Disordered" evidence="3">
    <location>
        <begin position="1"/>
        <end position="38"/>
    </location>
</feature>
<dbReference type="Gene3D" id="2.130.10.10">
    <property type="entry name" value="YVTN repeat-like/Quinoprotein amine dehydrogenase"/>
    <property type="match status" value="3"/>
</dbReference>
<organism evidence="7 8">
    <name type="scientific">[Torrubiella] hemipterigena</name>
    <dbReference type="NCBI Taxonomy" id="1531966"/>
    <lineage>
        <taxon>Eukaryota</taxon>
        <taxon>Fungi</taxon>
        <taxon>Dikarya</taxon>
        <taxon>Ascomycota</taxon>
        <taxon>Pezizomycotina</taxon>
        <taxon>Sordariomycetes</taxon>
        <taxon>Hypocreomycetidae</taxon>
        <taxon>Hypocreales</taxon>
        <taxon>Clavicipitaceae</taxon>
        <taxon>Clavicipitaceae incertae sedis</taxon>
        <taxon>'Torrubiella' clade</taxon>
    </lineage>
</organism>
<dbReference type="InterPro" id="IPR027417">
    <property type="entry name" value="P-loop_NTPase"/>
</dbReference>
<dbReference type="Pfam" id="PF24883">
    <property type="entry name" value="NPHP3_N"/>
    <property type="match status" value="1"/>
</dbReference>
<dbReference type="InterPro" id="IPR029058">
    <property type="entry name" value="AB_hydrolase_fold"/>
</dbReference>
<dbReference type="Pfam" id="PF05057">
    <property type="entry name" value="DUF676"/>
    <property type="match status" value="1"/>
</dbReference>
<evidence type="ECO:0000256" key="3">
    <source>
        <dbReference type="SAM" id="MobiDB-lite"/>
    </source>
</evidence>
<feature type="domain" description="Nephrocystin 3-like N-terminal" evidence="6">
    <location>
        <begin position="383"/>
        <end position="548"/>
    </location>
</feature>
<comment type="similarity">
    <text evidence="1">Belongs to the putative lipase ROG1 family.</text>
</comment>
<keyword evidence="2" id="KW-0677">Repeat</keyword>
<dbReference type="Gene3D" id="3.40.50.300">
    <property type="entry name" value="P-loop containing nucleotide triphosphate hydrolases"/>
    <property type="match status" value="1"/>
</dbReference>
<dbReference type="SUPFAM" id="SSF82171">
    <property type="entry name" value="DPP6 N-terminal domain-like"/>
    <property type="match status" value="1"/>
</dbReference>
<protein>
    <submittedName>
        <fullName evidence="7">Uncharacterized protein</fullName>
    </submittedName>
</protein>
<dbReference type="InterPro" id="IPR007751">
    <property type="entry name" value="DUF676_lipase-like"/>
</dbReference>
<dbReference type="SUPFAM" id="SSF52540">
    <property type="entry name" value="P-loop containing nucleoside triphosphate hydrolases"/>
    <property type="match status" value="1"/>
</dbReference>
<dbReference type="EMBL" id="CDHN01000002">
    <property type="protein sequence ID" value="CEJ86006.1"/>
    <property type="molecule type" value="Genomic_DNA"/>
</dbReference>
<feature type="compositionally biased region" description="Basic and acidic residues" evidence="3">
    <location>
        <begin position="19"/>
        <end position="37"/>
    </location>
</feature>
<dbReference type="Gene3D" id="3.40.50.1820">
    <property type="entry name" value="alpha/beta hydrolase"/>
    <property type="match status" value="1"/>
</dbReference>
<dbReference type="SMART" id="SM00320">
    <property type="entry name" value="WD40"/>
    <property type="match status" value="7"/>
</dbReference>
<reference evidence="7 8" key="1">
    <citation type="journal article" date="2015" name="Genome Announc.">
        <title>Draft Genome Sequence and Gene Annotation of the Entomopathogenic Fungus Verticillium hemipterigenum.</title>
        <authorList>
            <person name="Horn F."/>
            <person name="Habel A."/>
            <person name="Scharf D.H."/>
            <person name="Dworschak J."/>
            <person name="Brakhage A.A."/>
            <person name="Guthke R."/>
            <person name="Hertweck C."/>
            <person name="Linde J."/>
        </authorList>
    </citation>
    <scope>NUCLEOTIDE SEQUENCE [LARGE SCALE GENOMIC DNA]</scope>
</reference>
<dbReference type="InterPro" id="IPR011047">
    <property type="entry name" value="Quinoprotein_ADH-like_sf"/>
</dbReference>
<proteinExistence type="inferred from homology"/>
<feature type="domain" description="DUF676" evidence="4">
    <location>
        <begin position="83"/>
        <end position="248"/>
    </location>
</feature>
<dbReference type="InterPro" id="IPR054471">
    <property type="entry name" value="GPIID_WHD"/>
</dbReference>
<evidence type="ECO:0000259" key="4">
    <source>
        <dbReference type="Pfam" id="PF05057"/>
    </source>
</evidence>
<keyword evidence="8" id="KW-1185">Reference proteome</keyword>
<dbReference type="PANTHER" id="PTHR10039">
    <property type="entry name" value="AMELOGENIN"/>
    <property type="match status" value="1"/>
</dbReference>
<feature type="domain" description="GPI inositol-deacylase winged helix" evidence="5">
    <location>
        <begin position="653"/>
        <end position="733"/>
    </location>
</feature>
<name>A0A0A1TF14_9HYPO</name>
<evidence type="ECO:0000313" key="8">
    <source>
        <dbReference type="Proteomes" id="UP000039046"/>
    </source>
</evidence>
<dbReference type="InterPro" id="IPR001680">
    <property type="entry name" value="WD40_rpt"/>
</dbReference>
<dbReference type="Proteomes" id="UP000039046">
    <property type="component" value="Unassembled WGS sequence"/>
</dbReference>
<evidence type="ECO:0000259" key="6">
    <source>
        <dbReference type="Pfam" id="PF24883"/>
    </source>
</evidence>
<dbReference type="SUPFAM" id="SSF53474">
    <property type="entry name" value="alpha/beta-Hydrolases"/>
    <property type="match status" value="1"/>
</dbReference>
<dbReference type="InterPro" id="IPR015943">
    <property type="entry name" value="WD40/YVTN_repeat-like_dom_sf"/>
</dbReference>
<sequence length="1625" mass="181565">MFAKLRSESSAGLPGSIQHDTDHNDVRPPDYNSELHNRPQLKHSFTSTSISSTYTIRPTATKGVSDPLGLQIAYQPKDTAGDIVFVHGLNGSAWKSWSVNSDLDSFWPQWLSDDETLSRYRVSTFGYSSKVKSSSTNLDIVDFATNLLVQLFAILPASSNGTSRPLIFVAHSMGGLVVKKAVMMGKQDQQFSAIISNVRAIMFLATPHRGSHYAKTLSNILAIAPLGLASKTYINDLKWHGSALHDINENFKRHCDNIHLCSFFETLKSSVGLKQILIVEKESAVLGYPGELSAALEANHKDICKYTSKLDPNFLTVKGILSQWAAQFQSTNEQIVSPDIPQNPQTVHPHNWLGQVKRIFGLETMADDRLETPLKTVHNSHNAGRWLIARKQFEEWFQLNPGCIQSKTLLLIGPPGTGKSVLCQSVIGHLRSIGAEVQHHAFNKTHQLKQTGSFCLRSIAAQLAISHPQFQHAIMELHEKTGVRFNQDHSFQFLWEHLFEQVLFKINGQNPIYLVLDSIDESDSTIPILQRFSEVESCTPIKIFASCRPVKGVPIGGISPIVPYFLQPEDTASDMDDYVTRTVQQTLPDDLETQKFVQWEIMKRSGGSFLWAKLALEMLQDSWHTREDIISTLTEVPSGMTAMYSRMVDLIKAQGLRNQDIARKILMWVACSWRPLYIAELQEALKASYGTFTNLALTITQICGHFVTIDRSDDAGPRAVLIHVTAKEFLTDTRQLGSLCIDAKHGHKEITETCLSYLCNDRWRGRLSTMGGLSTISDLALNTVTKNRLLAASTEFPLLPYATWHWAYHLNKSPLDDFSSLEMLETFMLNYSLSWLEAIAVSGDMSHVIRSAKYLKSYVKKTSKTSWSNTRWIKVWATDFIRIASKFAANLVVSPSSVYRNIPPMCPKSSMIGRAFSLQSADALTVRGFAMETWDDCLASVVLENDEYVAHVVANDSLFFTLGGFSKNITVWNSDTCEKVRDLDHGELVNIMFVGNSGTKLVAASFGKFHIWDGASGRVLHQVAKSIRSRVHDLIISPNEKEVLAAFENFKVEHIDIESGQSWRQDLDVTSLDSGYQNCPICQAISPDGTKIVMGWRGRPPLVWDLTSGNSGTPLKCRSTTMSGSIMSTKKLVWCPDSSKVFIICQDTSVFEWKIFEDELSECVQVKARHLSISADGTLLLTSDNEGTISIWTLPRLSLIYSLQKNGDLINALTFSSDHQRFYDIRNGSSCNIWEPDALVRTDDQDLEDTGSMNGSLPTTEAVISTQGQPISTITAITVGPNDTVYACAYNGGSVIIHESAHGAKVRKVYSHPSSQKITALSWSPTGKYMASCDVTSHVIIKRLQFKDDGKWAVFPVLDFRLGYASPQLFFSPDEKFMMSFASTKIDVWNMKSKEKIWTKSRNEKTDWYWASGPLKSNNLFCLGVNGISEIVDWANGNEQVEATPNSLHPQSVFERLAEPKADIIITDTVVQQHIIWTALISGGQHFVVATVEDANGRWAAYYRNLRLSVVKMATSAERPQQISPEICRKIKLLLGVKGNDLLFLGFDGWVCSYNISSLINGRQRRLSTGVMVRQEDVEGFKRHFYIPRDWLNTTSANAVSNSEGTLFFPKQGEVAIVRNGLRFE</sequence>
<dbReference type="InterPro" id="IPR056884">
    <property type="entry name" value="NPHP3-like_N"/>
</dbReference>
<evidence type="ECO:0000256" key="1">
    <source>
        <dbReference type="ARBA" id="ARBA00007920"/>
    </source>
</evidence>
<evidence type="ECO:0000259" key="5">
    <source>
        <dbReference type="Pfam" id="PF22939"/>
    </source>
</evidence>
<dbReference type="PANTHER" id="PTHR10039:SF16">
    <property type="entry name" value="GPI INOSITOL-DEACYLASE"/>
    <property type="match status" value="1"/>
</dbReference>
<evidence type="ECO:0000256" key="2">
    <source>
        <dbReference type="ARBA" id="ARBA00022737"/>
    </source>
</evidence>